<dbReference type="Pfam" id="PF20628">
    <property type="entry name" value="Dyp_perox_C"/>
    <property type="match status" value="1"/>
</dbReference>
<dbReference type="GO" id="GO:0004601">
    <property type="term" value="F:peroxidase activity"/>
    <property type="evidence" value="ECO:0007669"/>
    <property type="project" value="UniProtKB-KW"/>
</dbReference>
<evidence type="ECO:0000256" key="3">
    <source>
        <dbReference type="ARBA" id="ARBA00022617"/>
    </source>
</evidence>
<keyword evidence="6" id="KW-0560">Oxidoreductase</keyword>
<dbReference type="InterPro" id="IPR048328">
    <property type="entry name" value="Dyp_perox_C"/>
</dbReference>
<comment type="cofactor">
    <cofactor evidence="1">
        <name>heme b</name>
        <dbReference type="ChEBI" id="CHEBI:60344"/>
    </cofactor>
</comment>
<evidence type="ECO:0000313" key="12">
    <source>
        <dbReference type="EMBL" id="RVU21052.1"/>
    </source>
</evidence>
<comment type="similarity">
    <text evidence="8">Belongs to the DyP-type peroxidase family.</text>
</comment>
<evidence type="ECO:0000256" key="7">
    <source>
        <dbReference type="ARBA" id="ARBA00023004"/>
    </source>
</evidence>
<dbReference type="OrthoDB" id="236246at2"/>
<keyword evidence="7" id="KW-0408">Iron</keyword>
<dbReference type="SUPFAM" id="SSF54909">
    <property type="entry name" value="Dimeric alpha+beta barrel"/>
    <property type="match status" value="1"/>
</dbReference>
<feature type="compositionally biased region" description="Basic and acidic residues" evidence="9">
    <location>
        <begin position="522"/>
        <end position="532"/>
    </location>
</feature>
<evidence type="ECO:0000256" key="4">
    <source>
        <dbReference type="ARBA" id="ARBA00022723"/>
    </source>
</evidence>
<evidence type="ECO:0000256" key="6">
    <source>
        <dbReference type="ARBA" id="ARBA00023002"/>
    </source>
</evidence>
<evidence type="ECO:0000256" key="2">
    <source>
        <dbReference type="ARBA" id="ARBA00022559"/>
    </source>
</evidence>
<keyword evidence="5" id="KW-0732">Signal</keyword>
<evidence type="ECO:0000259" key="10">
    <source>
        <dbReference type="Pfam" id="PF20628"/>
    </source>
</evidence>
<feature type="region of interest" description="Disordered" evidence="9">
    <location>
        <begin position="513"/>
        <end position="532"/>
    </location>
</feature>
<evidence type="ECO:0000313" key="13">
    <source>
        <dbReference type="Proteomes" id="UP000286997"/>
    </source>
</evidence>
<dbReference type="Pfam" id="PF21105">
    <property type="entry name" value="DyP_N"/>
    <property type="match status" value="1"/>
</dbReference>
<dbReference type="GO" id="GO:0046872">
    <property type="term" value="F:metal ion binding"/>
    <property type="evidence" value="ECO:0007669"/>
    <property type="project" value="UniProtKB-KW"/>
</dbReference>
<keyword evidence="2 12" id="KW-0575">Peroxidase</keyword>
<dbReference type="InterPro" id="IPR011008">
    <property type="entry name" value="Dimeric_a/b-barrel"/>
</dbReference>
<organism evidence="12 13">
    <name type="scientific">Methylobacterium oryzihabitans</name>
    <dbReference type="NCBI Taxonomy" id="2499852"/>
    <lineage>
        <taxon>Bacteria</taxon>
        <taxon>Pseudomonadati</taxon>
        <taxon>Pseudomonadota</taxon>
        <taxon>Alphaproteobacteria</taxon>
        <taxon>Hyphomicrobiales</taxon>
        <taxon>Methylobacteriaceae</taxon>
        <taxon>Methylobacterium</taxon>
    </lineage>
</organism>
<dbReference type="InterPro" id="IPR049509">
    <property type="entry name" value="DyP_N"/>
</dbReference>
<dbReference type="AlphaFoldDB" id="A0A3S2VC82"/>
<dbReference type="RefSeq" id="WP_127727271.1">
    <property type="nucleotide sequence ID" value="NZ_SACP01000002.1"/>
</dbReference>
<evidence type="ECO:0000259" key="11">
    <source>
        <dbReference type="Pfam" id="PF21105"/>
    </source>
</evidence>
<feature type="region of interest" description="Disordered" evidence="9">
    <location>
        <begin position="444"/>
        <end position="470"/>
    </location>
</feature>
<dbReference type="InterPro" id="IPR006314">
    <property type="entry name" value="Dyp_peroxidase"/>
</dbReference>
<dbReference type="PANTHER" id="PTHR30521">
    <property type="entry name" value="DEFERROCHELATASE/PEROXIDASE"/>
    <property type="match status" value="1"/>
</dbReference>
<dbReference type="GO" id="GO:0005829">
    <property type="term" value="C:cytosol"/>
    <property type="evidence" value="ECO:0007669"/>
    <property type="project" value="TreeGrafter"/>
</dbReference>
<feature type="compositionally biased region" description="Basic and acidic residues" evidence="9">
    <location>
        <begin position="195"/>
        <end position="208"/>
    </location>
</feature>
<dbReference type="EMBL" id="SACP01000002">
    <property type="protein sequence ID" value="RVU21052.1"/>
    <property type="molecule type" value="Genomic_DNA"/>
</dbReference>
<dbReference type="PANTHER" id="PTHR30521:SF4">
    <property type="entry name" value="DEFERROCHELATASE"/>
    <property type="match status" value="1"/>
</dbReference>
<evidence type="ECO:0000256" key="8">
    <source>
        <dbReference type="ARBA" id="ARBA00025737"/>
    </source>
</evidence>
<dbReference type="PROSITE" id="PS51404">
    <property type="entry name" value="DYP_PEROXIDASE"/>
    <property type="match status" value="1"/>
</dbReference>
<protein>
    <submittedName>
        <fullName evidence="12">Dyp-type peroxidase</fullName>
    </submittedName>
</protein>
<accession>A0A3S2VC82</accession>
<reference evidence="12 13" key="1">
    <citation type="submission" date="2019-01" db="EMBL/GenBank/DDBJ databases">
        <authorList>
            <person name="Chen W.-M."/>
        </authorList>
    </citation>
    <scope>NUCLEOTIDE SEQUENCE [LARGE SCALE GENOMIC DNA]</scope>
    <source>
        <strain evidence="12 13">TER-1</strain>
    </source>
</reference>
<gene>
    <name evidence="12" type="ORF">EOE48_02855</name>
</gene>
<name>A0A3S2VC82_9HYPH</name>
<feature type="region of interest" description="Disordered" evidence="9">
    <location>
        <begin position="195"/>
        <end position="232"/>
    </location>
</feature>
<dbReference type="NCBIfam" id="TIGR01413">
    <property type="entry name" value="Dyp_perox_fam"/>
    <property type="match status" value="1"/>
</dbReference>
<feature type="domain" description="Dyp-type peroxidase C-terminal" evidence="10">
    <location>
        <begin position="269"/>
        <end position="431"/>
    </location>
</feature>
<keyword evidence="13" id="KW-1185">Reference proteome</keyword>
<comment type="caution">
    <text evidence="12">The sequence shown here is derived from an EMBL/GenBank/DDBJ whole genome shotgun (WGS) entry which is preliminary data.</text>
</comment>
<keyword evidence="3" id="KW-0349">Heme</keyword>
<feature type="domain" description="DyP dimeric alpha+beta barrel" evidence="11">
    <location>
        <begin position="26"/>
        <end position="199"/>
    </location>
</feature>
<sequence length="532" mass="57428">MSASVPGFSAVIASKIDRSVQLRRSEIQGDVLIGLQKDVEFFIFFRIEDADAFKRVVRDHLADLVTTTEAVRSRELQIAAAKEAGDLERLPFVGFNLGFTHQGLGALVGEGGADGMDPSFMAGAAARAADLNDPAGQDGTLAWKPGFADGGIDGVFLLTGPLDCKDAVHPLLVEKRDDVLALAGGSISIVHEETGRVRPERGHEHFGFRDGISNPGVRGLTPNQNPADGDQGAPGQDLLWPGEFVFGYPVQDPEKPFTEPGDPPGLPQAWMRDGSYMVFRRLKQLVPEFDAFLDERGEALGLDPALLGARMVGRWKSGAPVMIAPLQDEPAIGGAPLLNNDFEFGSDPHQRRCPYAAHIRKTYPRDDLARLIPNGEGVVQTHRIMRAGIPFGPEVTEAEAESGTSAAERGLLFVCYQTSIVEQFEFIQKDWSNAPGFLFDQTRPGSDEAVEPGHDPIIGQASGAREMDEPVPNYPFGSRRSTLAMPNPFVVPDAAAYFFMPSIFALRTALSEPGPATVTASAERKGRAEART</sequence>
<evidence type="ECO:0000256" key="1">
    <source>
        <dbReference type="ARBA" id="ARBA00001970"/>
    </source>
</evidence>
<dbReference type="GO" id="GO:0020037">
    <property type="term" value="F:heme binding"/>
    <property type="evidence" value="ECO:0007669"/>
    <property type="project" value="InterPro"/>
</dbReference>
<keyword evidence="4" id="KW-0479">Metal-binding</keyword>
<dbReference type="Proteomes" id="UP000286997">
    <property type="component" value="Unassembled WGS sequence"/>
</dbReference>
<proteinExistence type="inferred from homology"/>
<evidence type="ECO:0000256" key="5">
    <source>
        <dbReference type="ARBA" id="ARBA00022729"/>
    </source>
</evidence>
<evidence type="ECO:0000256" key="9">
    <source>
        <dbReference type="SAM" id="MobiDB-lite"/>
    </source>
</evidence>